<proteinExistence type="predicted"/>
<gene>
    <name evidence="2" type="ORF">ACHHYP_06896</name>
</gene>
<keyword evidence="3" id="KW-1185">Reference proteome</keyword>
<evidence type="ECO:0000256" key="1">
    <source>
        <dbReference type="SAM" id="MobiDB-lite"/>
    </source>
</evidence>
<accession>A0A1V9ZN16</accession>
<dbReference type="OrthoDB" id="60977at2759"/>
<evidence type="ECO:0000313" key="3">
    <source>
        <dbReference type="Proteomes" id="UP000243579"/>
    </source>
</evidence>
<dbReference type="Proteomes" id="UP000243579">
    <property type="component" value="Unassembled WGS sequence"/>
</dbReference>
<reference evidence="2 3" key="1">
    <citation type="journal article" date="2014" name="Genome Biol. Evol.">
        <title>The secreted proteins of Achlya hypogyna and Thraustotheca clavata identify the ancestral oomycete secretome and reveal gene acquisitions by horizontal gene transfer.</title>
        <authorList>
            <person name="Misner I."/>
            <person name="Blouin N."/>
            <person name="Leonard G."/>
            <person name="Richards T.A."/>
            <person name="Lane C.E."/>
        </authorList>
    </citation>
    <scope>NUCLEOTIDE SEQUENCE [LARGE SCALE GENOMIC DNA]</scope>
    <source>
        <strain evidence="2 3">ATCC 48635</strain>
    </source>
</reference>
<feature type="region of interest" description="Disordered" evidence="1">
    <location>
        <begin position="13"/>
        <end position="36"/>
    </location>
</feature>
<evidence type="ECO:0008006" key="4">
    <source>
        <dbReference type="Google" id="ProtNLM"/>
    </source>
</evidence>
<dbReference type="AlphaFoldDB" id="A0A1V9ZN16"/>
<sequence>MVACSPRPSMALHESLLQPPSAPSSPVADPAPEARSVAQHRQHYVRLLCRGVFKVHALLRTPFDKRTVVDTCRAVEESIYTANSGSFEAYVRQMRTRVQLIAKKGCAMVRSNSGHDEAVDEIPSLPTDVPAPSQELAATPEEATNIFQQAHIRYALCAAWRKGQHQQSRFRWSAAPVDTAEDTYVDSVAATARADILLSLRTMFSAPLAVYEDQLRTSLSQQHRDWVAYDLSVVTQLRAALADTGAHDVAVLHGQIQRVLKEKALFDYMWAMESTRA</sequence>
<protein>
    <recommendedName>
        <fullName evidence="4">Mediator complex subunit 15 KIX domain-containing protein</fullName>
    </recommendedName>
</protein>
<dbReference type="EMBL" id="JNBR01000070">
    <property type="protein sequence ID" value="OQR99379.1"/>
    <property type="molecule type" value="Genomic_DNA"/>
</dbReference>
<comment type="caution">
    <text evidence="2">The sequence shown here is derived from an EMBL/GenBank/DDBJ whole genome shotgun (WGS) entry which is preliminary data.</text>
</comment>
<evidence type="ECO:0000313" key="2">
    <source>
        <dbReference type="EMBL" id="OQR99379.1"/>
    </source>
</evidence>
<organism evidence="2 3">
    <name type="scientific">Achlya hypogyna</name>
    <name type="common">Oomycete</name>
    <name type="synonym">Protoachlya hypogyna</name>
    <dbReference type="NCBI Taxonomy" id="1202772"/>
    <lineage>
        <taxon>Eukaryota</taxon>
        <taxon>Sar</taxon>
        <taxon>Stramenopiles</taxon>
        <taxon>Oomycota</taxon>
        <taxon>Saprolegniomycetes</taxon>
        <taxon>Saprolegniales</taxon>
        <taxon>Achlyaceae</taxon>
        <taxon>Achlya</taxon>
    </lineage>
</organism>
<name>A0A1V9ZN16_ACHHY</name>